<dbReference type="Gene3D" id="1.20.1260.10">
    <property type="match status" value="1"/>
</dbReference>
<dbReference type="eggNOG" id="COG1633">
    <property type="taxonomic scope" value="Bacteria"/>
</dbReference>
<dbReference type="InterPro" id="IPR012347">
    <property type="entry name" value="Ferritin-like"/>
</dbReference>
<keyword evidence="1" id="KW-0175">Coiled coil</keyword>
<dbReference type="InterPro" id="IPR009078">
    <property type="entry name" value="Ferritin-like_SF"/>
</dbReference>
<dbReference type="Pfam" id="PF09537">
    <property type="entry name" value="DUF2383"/>
    <property type="match status" value="1"/>
</dbReference>
<evidence type="ECO:0000313" key="4">
    <source>
        <dbReference type="Proteomes" id="UP000003586"/>
    </source>
</evidence>
<dbReference type="AlphaFoldDB" id="W0EUA0"/>
<feature type="domain" description="DUF2383" evidence="2">
    <location>
        <begin position="7"/>
        <end position="119"/>
    </location>
</feature>
<name>W0EUA0_9BACT</name>
<feature type="coiled-coil region" evidence="1">
    <location>
        <begin position="99"/>
        <end position="150"/>
    </location>
</feature>
<reference evidence="3 4" key="1">
    <citation type="submission" date="2013-12" db="EMBL/GenBank/DDBJ databases">
        <authorList>
            <consortium name="DOE Joint Genome Institute"/>
            <person name="Eisen J."/>
            <person name="Huntemann M."/>
            <person name="Han J."/>
            <person name="Chen A."/>
            <person name="Kyrpides N."/>
            <person name="Mavromatis K."/>
            <person name="Markowitz V."/>
            <person name="Palaniappan K."/>
            <person name="Ivanova N."/>
            <person name="Schaumberg A."/>
            <person name="Pati A."/>
            <person name="Liolios K."/>
            <person name="Nordberg H.P."/>
            <person name="Cantor M.N."/>
            <person name="Hua S.X."/>
            <person name="Woyke T."/>
        </authorList>
    </citation>
    <scope>NUCLEOTIDE SEQUENCE [LARGE SCALE GENOMIC DNA]</scope>
    <source>
        <strain evidence="4">DSM 19437</strain>
    </source>
</reference>
<dbReference type="STRING" id="929713.NIASO_02505"/>
<feature type="coiled-coil region" evidence="1">
    <location>
        <begin position="14"/>
        <end position="41"/>
    </location>
</feature>
<dbReference type="NCBIfam" id="TIGR02284">
    <property type="entry name" value="PA2169 family four-helix-bundle protein"/>
    <property type="match status" value="1"/>
</dbReference>
<organism evidence="3 4">
    <name type="scientific">Niabella soli DSM 19437</name>
    <dbReference type="NCBI Taxonomy" id="929713"/>
    <lineage>
        <taxon>Bacteria</taxon>
        <taxon>Pseudomonadati</taxon>
        <taxon>Bacteroidota</taxon>
        <taxon>Chitinophagia</taxon>
        <taxon>Chitinophagales</taxon>
        <taxon>Chitinophagaceae</taxon>
        <taxon>Niabella</taxon>
    </lineage>
</organism>
<evidence type="ECO:0000259" key="2">
    <source>
        <dbReference type="Pfam" id="PF09537"/>
    </source>
</evidence>
<dbReference type="HOGENOM" id="CLU_114531_0_0_10"/>
<evidence type="ECO:0000313" key="3">
    <source>
        <dbReference type="EMBL" id="AHF14357.1"/>
    </source>
</evidence>
<protein>
    <submittedName>
        <fullName evidence="3">Aldehyde dehydrogenase</fullName>
    </submittedName>
</protein>
<sequence>MVYHNFIDLLNDLIRINNDRIAGYEKAVAELKEEQDNYLKSIFGKMIIISHDHNTDLARLVDFLGGEATTGTTGAGKLYRLWLDVKTIFTGITDKRTVLEVAEKVESAARNAYKEALNEPGLPDELSNLLIAQEATLTESEHQIRALRNASSG</sequence>
<keyword evidence="4" id="KW-1185">Reference proteome</keyword>
<accession>W0EUA0</accession>
<dbReference type="EMBL" id="CP007035">
    <property type="protein sequence ID" value="AHF14357.1"/>
    <property type="molecule type" value="Genomic_DNA"/>
</dbReference>
<dbReference type="SUPFAM" id="SSF47240">
    <property type="entry name" value="Ferritin-like"/>
    <property type="match status" value="1"/>
</dbReference>
<gene>
    <name evidence="3" type="ORF">NIASO_02505</name>
</gene>
<evidence type="ECO:0000256" key="1">
    <source>
        <dbReference type="SAM" id="Coils"/>
    </source>
</evidence>
<dbReference type="RefSeq" id="WP_008583862.1">
    <property type="nucleotide sequence ID" value="NZ_CP007035.1"/>
</dbReference>
<proteinExistence type="predicted"/>
<dbReference type="InterPro" id="IPR019052">
    <property type="entry name" value="DUF2383"/>
</dbReference>
<dbReference type="KEGG" id="nso:NIASO_02505"/>
<dbReference type="InterPro" id="IPR011971">
    <property type="entry name" value="CHP02284"/>
</dbReference>
<dbReference type="OrthoDB" id="282393at2"/>
<dbReference type="Proteomes" id="UP000003586">
    <property type="component" value="Chromosome"/>
</dbReference>